<organism evidence="2">
    <name type="scientific">Candidatus Nitricoxidivorans perseverans</name>
    <dbReference type="NCBI Taxonomy" id="2975601"/>
    <lineage>
        <taxon>Bacteria</taxon>
        <taxon>Pseudomonadati</taxon>
        <taxon>Pseudomonadota</taxon>
        <taxon>Betaproteobacteria</taxon>
        <taxon>Nitrosomonadales</taxon>
        <taxon>Sterolibacteriaceae</taxon>
        <taxon>Candidatus Nitricoxidivorans</taxon>
    </lineage>
</organism>
<gene>
    <name evidence="2" type="ORF">OHM77_07525</name>
</gene>
<dbReference type="KEGG" id="npv:OHM77_07525"/>
<dbReference type="Proteomes" id="UP001234916">
    <property type="component" value="Chromosome"/>
</dbReference>
<proteinExistence type="predicted"/>
<keyword evidence="1" id="KW-0732">Signal</keyword>
<dbReference type="InterPro" id="IPR021727">
    <property type="entry name" value="DUF3299"/>
</dbReference>
<accession>A0AA49ITQ6</accession>
<sequence>MMRILALLAALLAAASSHAADPWPEIKWETLVPKGWDPRGEFKDLNLGKLQDSDPRATEALDRLKTLWDNAPAEPSLSGRKIRIAGFALPLERKGPDGKGGVTEFLLVPYFGACIHTPPPANQIIHAKSPKPLAGVTIMVPIWAYGTLAVQRGETTWGVAGYRLTVDKVAPYETPRPKR</sequence>
<feature type="signal peptide" evidence="1">
    <location>
        <begin position="1"/>
        <end position="19"/>
    </location>
</feature>
<reference evidence="2" key="1">
    <citation type="journal article" date="2023" name="Nat. Microbiol.">
        <title>Enrichment and characterization of a nitric oxide-reducing microbial community in a continuous bioreactor.</title>
        <authorList>
            <person name="Garrido-Amador P."/>
            <person name="Stortenbeker N."/>
            <person name="Wessels H.J.C.T."/>
            <person name="Speth D.R."/>
            <person name="Garcia-Heredia I."/>
            <person name="Kartal B."/>
        </authorList>
    </citation>
    <scope>NUCLEOTIDE SEQUENCE</scope>
    <source>
        <strain evidence="2">MAG1</strain>
    </source>
</reference>
<dbReference type="Pfam" id="PF11736">
    <property type="entry name" value="DUF3299"/>
    <property type="match status" value="1"/>
</dbReference>
<dbReference type="Gene3D" id="2.40.50.870">
    <property type="entry name" value="Protein of unknown function (DUF3299)"/>
    <property type="match status" value="1"/>
</dbReference>
<evidence type="ECO:0000313" key="2">
    <source>
        <dbReference type="EMBL" id="WIM04560.1"/>
    </source>
</evidence>
<dbReference type="AlphaFoldDB" id="A0AA49ITQ6"/>
<name>A0AA49ITQ6_9PROT</name>
<dbReference type="EMBL" id="CP107246">
    <property type="protein sequence ID" value="WIM04560.1"/>
    <property type="molecule type" value="Genomic_DNA"/>
</dbReference>
<feature type="chain" id="PRO_5041362215" evidence="1">
    <location>
        <begin position="20"/>
        <end position="179"/>
    </location>
</feature>
<evidence type="ECO:0000256" key="1">
    <source>
        <dbReference type="SAM" id="SignalP"/>
    </source>
</evidence>
<protein>
    <submittedName>
        <fullName evidence="2">DUF3299 domain-containing protein</fullName>
    </submittedName>
</protein>